<evidence type="ECO:0000313" key="3">
    <source>
        <dbReference type="EMBL" id="GBN88946.1"/>
    </source>
</evidence>
<protein>
    <submittedName>
        <fullName evidence="3">Uncharacterized protein</fullName>
    </submittedName>
</protein>
<organism evidence="3 4">
    <name type="scientific">Araneus ventricosus</name>
    <name type="common">Orbweaver spider</name>
    <name type="synonym">Epeira ventricosa</name>
    <dbReference type="NCBI Taxonomy" id="182803"/>
    <lineage>
        <taxon>Eukaryota</taxon>
        <taxon>Metazoa</taxon>
        <taxon>Ecdysozoa</taxon>
        <taxon>Arthropoda</taxon>
        <taxon>Chelicerata</taxon>
        <taxon>Arachnida</taxon>
        <taxon>Araneae</taxon>
        <taxon>Araneomorphae</taxon>
        <taxon>Entelegynae</taxon>
        <taxon>Araneoidea</taxon>
        <taxon>Araneidae</taxon>
        <taxon>Araneus</taxon>
    </lineage>
</organism>
<evidence type="ECO:0000313" key="4">
    <source>
        <dbReference type="Proteomes" id="UP000499080"/>
    </source>
</evidence>
<reference evidence="3 4" key="1">
    <citation type="journal article" date="2019" name="Sci. Rep.">
        <title>Orb-weaving spider Araneus ventricosus genome elucidates the spidroin gene catalogue.</title>
        <authorList>
            <person name="Kono N."/>
            <person name="Nakamura H."/>
            <person name="Ohtoshi R."/>
            <person name="Moran D.A.P."/>
            <person name="Shinohara A."/>
            <person name="Yoshida Y."/>
            <person name="Fujiwara M."/>
            <person name="Mori M."/>
            <person name="Tomita M."/>
            <person name="Arakawa K."/>
        </authorList>
    </citation>
    <scope>NUCLEOTIDE SEQUENCE [LARGE SCALE GENOMIC DNA]</scope>
</reference>
<feature type="region of interest" description="Disordered" evidence="1">
    <location>
        <begin position="93"/>
        <end position="113"/>
    </location>
</feature>
<comment type="caution">
    <text evidence="3">The sequence shown here is derived from an EMBL/GenBank/DDBJ whole genome shotgun (WGS) entry which is preliminary data.</text>
</comment>
<feature type="chain" id="PRO_5021223260" evidence="2">
    <location>
        <begin position="17"/>
        <end position="113"/>
    </location>
</feature>
<keyword evidence="2" id="KW-0732">Signal</keyword>
<evidence type="ECO:0000256" key="1">
    <source>
        <dbReference type="SAM" id="MobiDB-lite"/>
    </source>
</evidence>
<sequence>LQTIVLSLIGVLVILSTDWPLMEITVAKKCSLPTIASNQGCGAELHLLRCLYVPPSGGFGPLPVMAVSTATSVAELLPQCSIISKLRMPKQDGGGSFMVTPMNYRTQRHPEES</sequence>
<feature type="signal peptide" evidence="2">
    <location>
        <begin position="1"/>
        <end position="16"/>
    </location>
</feature>
<dbReference type="EMBL" id="BGPR01022542">
    <property type="protein sequence ID" value="GBN88946.1"/>
    <property type="molecule type" value="Genomic_DNA"/>
</dbReference>
<dbReference type="Proteomes" id="UP000499080">
    <property type="component" value="Unassembled WGS sequence"/>
</dbReference>
<feature type="non-terminal residue" evidence="3">
    <location>
        <position position="1"/>
    </location>
</feature>
<keyword evidence="4" id="KW-1185">Reference proteome</keyword>
<name>A0A4Y2SN04_ARAVE</name>
<accession>A0A4Y2SN04</accession>
<gene>
    <name evidence="3" type="ORF">AVEN_168295_1</name>
</gene>
<proteinExistence type="predicted"/>
<dbReference type="AlphaFoldDB" id="A0A4Y2SN04"/>
<evidence type="ECO:0000256" key="2">
    <source>
        <dbReference type="SAM" id="SignalP"/>
    </source>
</evidence>